<evidence type="ECO:0000313" key="5">
    <source>
        <dbReference type="Proteomes" id="UP001320876"/>
    </source>
</evidence>
<organism evidence="4 5">
    <name type="scientific">Luteolibacter arcticus</name>
    <dbReference type="NCBI Taxonomy" id="1581411"/>
    <lineage>
        <taxon>Bacteria</taxon>
        <taxon>Pseudomonadati</taxon>
        <taxon>Verrucomicrobiota</taxon>
        <taxon>Verrucomicrobiia</taxon>
        <taxon>Verrucomicrobiales</taxon>
        <taxon>Verrucomicrobiaceae</taxon>
        <taxon>Luteolibacter</taxon>
    </lineage>
</organism>
<keyword evidence="1 2" id="KW-0597">Phosphoprotein</keyword>
<accession>A0ABT3GDL1</accession>
<dbReference type="SUPFAM" id="SSF52172">
    <property type="entry name" value="CheY-like"/>
    <property type="match status" value="1"/>
</dbReference>
<evidence type="ECO:0000259" key="3">
    <source>
        <dbReference type="PROSITE" id="PS50110"/>
    </source>
</evidence>
<dbReference type="RefSeq" id="WP_264485824.1">
    <property type="nucleotide sequence ID" value="NZ_JAPDDT010000001.1"/>
</dbReference>
<evidence type="ECO:0000256" key="2">
    <source>
        <dbReference type="PROSITE-ProRule" id="PRU00169"/>
    </source>
</evidence>
<dbReference type="InterPro" id="IPR050595">
    <property type="entry name" value="Bact_response_regulator"/>
</dbReference>
<feature type="modified residue" description="4-aspartylphosphate" evidence="2">
    <location>
        <position position="55"/>
    </location>
</feature>
<dbReference type="Pfam" id="PF00072">
    <property type="entry name" value="Response_reg"/>
    <property type="match status" value="1"/>
</dbReference>
<keyword evidence="5" id="KW-1185">Reference proteome</keyword>
<feature type="domain" description="Response regulatory" evidence="3">
    <location>
        <begin position="6"/>
        <end position="123"/>
    </location>
</feature>
<protein>
    <submittedName>
        <fullName evidence="4">Response regulator</fullName>
    </submittedName>
</protein>
<dbReference type="PROSITE" id="PS50110">
    <property type="entry name" value="RESPONSE_REGULATORY"/>
    <property type="match status" value="1"/>
</dbReference>
<dbReference type="PANTHER" id="PTHR44591:SF3">
    <property type="entry name" value="RESPONSE REGULATORY DOMAIN-CONTAINING PROTEIN"/>
    <property type="match status" value="1"/>
</dbReference>
<dbReference type="EMBL" id="JAPDDT010000001">
    <property type="protein sequence ID" value="MCW1921715.1"/>
    <property type="molecule type" value="Genomic_DNA"/>
</dbReference>
<dbReference type="Gene3D" id="3.40.50.2300">
    <property type="match status" value="1"/>
</dbReference>
<dbReference type="PANTHER" id="PTHR44591">
    <property type="entry name" value="STRESS RESPONSE REGULATOR PROTEIN 1"/>
    <property type="match status" value="1"/>
</dbReference>
<proteinExistence type="predicted"/>
<sequence length="127" mass="13770">MNPKSYLLIIVDNESFLAVLEQTLKGEGYPVATAANGEEAVELAKNKQFQVILIDLVLPGKGGFEIIETLKDCLPEVRMIAMTGGLKGRSDSFLRMAEKMGACRTLAKPFSKEELLNAIEGRVAGPT</sequence>
<gene>
    <name evidence="4" type="ORF">OKA05_04070</name>
</gene>
<evidence type="ECO:0000313" key="4">
    <source>
        <dbReference type="EMBL" id="MCW1921715.1"/>
    </source>
</evidence>
<dbReference type="CDD" id="cd00156">
    <property type="entry name" value="REC"/>
    <property type="match status" value="1"/>
</dbReference>
<dbReference type="InterPro" id="IPR011006">
    <property type="entry name" value="CheY-like_superfamily"/>
</dbReference>
<dbReference type="SMART" id="SM00448">
    <property type="entry name" value="REC"/>
    <property type="match status" value="1"/>
</dbReference>
<evidence type="ECO:0000256" key="1">
    <source>
        <dbReference type="ARBA" id="ARBA00022553"/>
    </source>
</evidence>
<reference evidence="4 5" key="1">
    <citation type="submission" date="2022-10" db="EMBL/GenBank/DDBJ databases">
        <title>Luteolibacter arcticus strain CCTCC AB 2014275, whole genome shotgun sequencing project.</title>
        <authorList>
            <person name="Zhao G."/>
            <person name="Shen L."/>
        </authorList>
    </citation>
    <scope>NUCLEOTIDE SEQUENCE [LARGE SCALE GENOMIC DNA]</scope>
    <source>
        <strain evidence="4 5">CCTCC AB 2014275</strain>
    </source>
</reference>
<dbReference type="Proteomes" id="UP001320876">
    <property type="component" value="Unassembled WGS sequence"/>
</dbReference>
<dbReference type="InterPro" id="IPR001789">
    <property type="entry name" value="Sig_transdc_resp-reg_receiver"/>
</dbReference>
<name>A0ABT3GDL1_9BACT</name>
<comment type="caution">
    <text evidence="4">The sequence shown here is derived from an EMBL/GenBank/DDBJ whole genome shotgun (WGS) entry which is preliminary data.</text>
</comment>